<dbReference type="AlphaFoldDB" id="A0AAD9T3G3"/>
<evidence type="ECO:0000259" key="4">
    <source>
        <dbReference type="Pfam" id="PF00135"/>
    </source>
</evidence>
<dbReference type="SUPFAM" id="SSF53474">
    <property type="entry name" value="alpha/beta-Hydrolases"/>
    <property type="match status" value="1"/>
</dbReference>
<feature type="signal peptide" evidence="3">
    <location>
        <begin position="1"/>
        <end position="23"/>
    </location>
</feature>
<proteinExistence type="inferred from homology"/>
<sequence>MKSQSLGLIAISACAFIAGTVSAKAHSRKEHVVNRKFKDFVYPANAAASKLTELQVDLGYEVHEGKVEHDKFVSFRNIPFAEPPRDDLRWFEAIEPQSIREEVNDGSTDHKCPQAQVGWVPLAEEFLNDFGNTSQFLPLRWRNVIEPKDYKKPMPDPIAGVHEDCLTLDVMVPKSVWENRNNPDADPAAVIVWIYGGGFIFGWKDQFGSPEGFFDAVAANDPDAGNVIYVAMNYRLGAFGWLGGPKFVEDGGIPNLGLHDQKFALKWVQHYIESFGGASDRVTVMGQSAGASSILHHITAGGGRSEDAPKFQKAILQSPGFFPQPNSSHDDYIYSEYLRRTGATDLEGLKQLDTSILQQINAEMTYESPYGIFNFGPTVDGDYVPDLPSKLLGDPSGPYHKEIALLVGHTSFDGLLFTPPWIRTREHLKTHARKLYPGITEDALAYIDEHYPVRQYQTEFPFLPLVAQVKIANVSDFLDDVAIQCNSYFLTEAINANAMAPVFRYVFNTLPAIHGYDAGYTYYPSPPMMGPVNETLAKFSQASIVNFVRFGYPSEDESWEAYTSDNRKVMNFGKPGQAEQNFETGLGDDRMDRDKCKFWQSAPYWPEPEASTKFVKQEAVFREWL</sequence>
<dbReference type="InterPro" id="IPR002018">
    <property type="entry name" value="CarbesteraseB"/>
</dbReference>
<dbReference type="PANTHER" id="PTHR11559">
    <property type="entry name" value="CARBOXYLESTERASE"/>
    <property type="match status" value="1"/>
</dbReference>
<dbReference type="InterPro" id="IPR050309">
    <property type="entry name" value="Type-B_Carboxylest/Lipase"/>
</dbReference>
<evidence type="ECO:0000256" key="2">
    <source>
        <dbReference type="ARBA" id="ARBA00022801"/>
    </source>
</evidence>
<evidence type="ECO:0000256" key="3">
    <source>
        <dbReference type="RuleBase" id="RU361235"/>
    </source>
</evidence>
<evidence type="ECO:0000256" key="1">
    <source>
        <dbReference type="ARBA" id="ARBA00005964"/>
    </source>
</evidence>
<reference evidence="5" key="1">
    <citation type="submission" date="2023-06" db="EMBL/GenBank/DDBJ databases">
        <title>Draft genome of Marssonina rosae.</title>
        <authorList>
            <person name="Cheng Q."/>
        </authorList>
    </citation>
    <scope>NUCLEOTIDE SEQUENCE</scope>
    <source>
        <strain evidence="5">R4</strain>
    </source>
</reference>
<comment type="similarity">
    <text evidence="1 3">Belongs to the type-B carboxylesterase/lipase family.</text>
</comment>
<organism evidence="5 6">
    <name type="scientific">Diplocarpon rosae</name>
    <dbReference type="NCBI Taxonomy" id="946125"/>
    <lineage>
        <taxon>Eukaryota</taxon>
        <taxon>Fungi</taxon>
        <taxon>Dikarya</taxon>
        <taxon>Ascomycota</taxon>
        <taxon>Pezizomycotina</taxon>
        <taxon>Leotiomycetes</taxon>
        <taxon>Helotiales</taxon>
        <taxon>Drepanopezizaceae</taxon>
        <taxon>Diplocarpon</taxon>
    </lineage>
</organism>
<protein>
    <recommendedName>
        <fullName evidence="3">Carboxylic ester hydrolase</fullName>
        <ecNumber evidence="3">3.1.1.-</ecNumber>
    </recommendedName>
</protein>
<evidence type="ECO:0000313" key="5">
    <source>
        <dbReference type="EMBL" id="KAK2628791.1"/>
    </source>
</evidence>
<dbReference type="EMBL" id="JAUBYV010000002">
    <property type="protein sequence ID" value="KAK2628791.1"/>
    <property type="molecule type" value="Genomic_DNA"/>
</dbReference>
<dbReference type="Proteomes" id="UP001285354">
    <property type="component" value="Unassembled WGS sequence"/>
</dbReference>
<dbReference type="Pfam" id="PF00135">
    <property type="entry name" value="COesterase"/>
    <property type="match status" value="1"/>
</dbReference>
<name>A0AAD9T3G3_9HELO</name>
<dbReference type="Gene3D" id="3.40.50.1820">
    <property type="entry name" value="alpha/beta hydrolase"/>
    <property type="match status" value="1"/>
</dbReference>
<gene>
    <name evidence="5" type="ORF">QTJ16_001894</name>
</gene>
<feature type="chain" id="PRO_5041780610" description="Carboxylic ester hydrolase" evidence="3">
    <location>
        <begin position="24"/>
        <end position="625"/>
    </location>
</feature>
<dbReference type="InterPro" id="IPR029058">
    <property type="entry name" value="AB_hydrolase_fold"/>
</dbReference>
<dbReference type="PROSITE" id="PS00122">
    <property type="entry name" value="CARBOXYLESTERASE_B_1"/>
    <property type="match status" value="1"/>
</dbReference>
<feature type="domain" description="Carboxylesterase type B" evidence="4">
    <location>
        <begin position="69"/>
        <end position="582"/>
    </location>
</feature>
<keyword evidence="2 3" id="KW-0378">Hydrolase</keyword>
<keyword evidence="3" id="KW-0732">Signal</keyword>
<comment type="caution">
    <text evidence="5">The sequence shown here is derived from an EMBL/GenBank/DDBJ whole genome shotgun (WGS) entry which is preliminary data.</text>
</comment>
<dbReference type="GO" id="GO:0016787">
    <property type="term" value="F:hydrolase activity"/>
    <property type="evidence" value="ECO:0007669"/>
    <property type="project" value="UniProtKB-KW"/>
</dbReference>
<dbReference type="EC" id="3.1.1.-" evidence="3"/>
<evidence type="ECO:0000313" key="6">
    <source>
        <dbReference type="Proteomes" id="UP001285354"/>
    </source>
</evidence>
<keyword evidence="6" id="KW-1185">Reference proteome</keyword>
<dbReference type="InterPro" id="IPR019826">
    <property type="entry name" value="Carboxylesterase_B_AS"/>
</dbReference>
<accession>A0AAD9T3G3</accession>